<keyword evidence="2" id="KW-1133">Transmembrane helix</keyword>
<dbReference type="AlphaFoldDB" id="A0A0M6YGV0"/>
<evidence type="ECO:0000313" key="3">
    <source>
        <dbReference type="EMBL" id="CTQ49571.1"/>
    </source>
</evidence>
<feature type="transmembrane region" description="Helical" evidence="2">
    <location>
        <begin position="9"/>
        <end position="31"/>
    </location>
</feature>
<reference evidence="3 4" key="1">
    <citation type="submission" date="2015-07" db="EMBL/GenBank/DDBJ databases">
        <authorList>
            <person name="Noorani M."/>
        </authorList>
    </citation>
    <scope>NUCLEOTIDE SEQUENCE [LARGE SCALE GENOMIC DNA]</scope>
    <source>
        <strain evidence="3 4">CECT 7802</strain>
    </source>
</reference>
<keyword evidence="2" id="KW-0812">Transmembrane</keyword>
<dbReference type="STRING" id="420998.JDO7802_01585"/>
<name>A0A0M6YGV0_9RHOB</name>
<accession>A0A0M6YGV0</accession>
<protein>
    <submittedName>
        <fullName evidence="3">Uncharacterized protein</fullName>
    </submittedName>
</protein>
<feature type="transmembrane region" description="Helical" evidence="2">
    <location>
        <begin position="161"/>
        <end position="179"/>
    </location>
</feature>
<sequence length="239" mass="25983">MTKVYLPPVALRVFFLFCIVDAGFIAAFAIGHDAGLPEAFWLGRDSGWPERFNFLKWAIIAALCTGVAVRWRNPLFFGLALAALVLLYDDSRQLHERLPVLILDVTGLRRLGLPGDHMLTSVAVFGVIGLVCAALVALSLRLGPAQNPESARLVLTDTIRLVGLLAFFGIGVDLVHGIVDKLLPVASLLLTVLEEGGEMVSLSLLLSYFARQAMLPERTGRELAGRPASRAKTRPTDVR</sequence>
<feature type="region of interest" description="Disordered" evidence="1">
    <location>
        <begin position="220"/>
        <end position="239"/>
    </location>
</feature>
<evidence type="ECO:0000313" key="4">
    <source>
        <dbReference type="Proteomes" id="UP000049222"/>
    </source>
</evidence>
<proteinExistence type="predicted"/>
<keyword evidence="2" id="KW-0472">Membrane</keyword>
<dbReference type="RefSeq" id="WP_055084263.1">
    <property type="nucleotide sequence ID" value="NZ_CXSU01000011.1"/>
</dbReference>
<feature type="transmembrane region" description="Helical" evidence="2">
    <location>
        <begin position="118"/>
        <end position="140"/>
    </location>
</feature>
<gene>
    <name evidence="3" type="ORF">JDO7802_01585</name>
</gene>
<organism evidence="3 4">
    <name type="scientific">Jannaschia donghaensis</name>
    <dbReference type="NCBI Taxonomy" id="420998"/>
    <lineage>
        <taxon>Bacteria</taxon>
        <taxon>Pseudomonadati</taxon>
        <taxon>Pseudomonadota</taxon>
        <taxon>Alphaproteobacteria</taxon>
        <taxon>Rhodobacterales</taxon>
        <taxon>Roseobacteraceae</taxon>
        <taxon>Jannaschia</taxon>
    </lineage>
</organism>
<evidence type="ECO:0000256" key="2">
    <source>
        <dbReference type="SAM" id="Phobius"/>
    </source>
</evidence>
<keyword evidence="4" id="KW-1185">Reference proteome</keyword>
<dbReference type="Proteomes" id="UP000049222">
    <property type="component" value="Unassembled WGS sequence"/>
</dbReference>
<dbReference type="EMBL" id="CXSU01000011">
    <property type="protein sequence ID" value="CTQ49571.1"/>
    <property type="molecule type" value="Genomic_DNA"/>
</dbReference>
<feature type="transmembrane region" description="Helical" evidence="2">
    <location>
        <begin position="185"/>
        <end position="209"/>
    </location>
</feature>
<evidence type="ECO:0000256" key="1">
    <source>
        <dbReference type="SAM" id="MobiDB-lite"/>
    </source>
</evidence>